<reference evidence="4 5" key="1">
    <citation type="submission" date="2014-11" db="EMBL/GenBank/DDBJ databases">
        <title>Draft Genome Sequences of Paenibacillus polymyxa NRRL B-30509 and Paenibacillus terrae NRRL B-30644, Strains from a Poultry Environment that Produce Tridecaptin A and Paenicidins.</title>
        <authorList>
            <person name="van Belkum M.J."/>
            <person name="Lohans C.T."/>
            <person name="Vederas J.C."/>
        </authorList>
    </citation>
    <scope>NUCLEOTIDE SEQUENCE [LARGE SCALE GENOMIC DNA]</scope>
    <source>
        <strain evidence="4 5">NRRL B-30644</strain>
    </source>
</reference>
<dbReference type="Pfam" id="PF18705">
    <property type="entry name" value="DUF5643"/>
    <property type="match status" value="1"/>
</dbReference>
<feature type="transmembrane region" description="Helical" evidence="1">
    <location>
        <begin position="56"/>
        <end position="78"/>
    </location>
</feature>
<evidence type="ECO:0008006" key="6">
    <source>
        <dbReference type="Google" id="ProtNLM"/>
    </source>
</evidence>
<dbReference type="RefSeq" id="WP_044646907.1">
    <property type="nucleotide sequence ID" value="NZ_JTHP01000029.1"/>
</dbReference>
<dbReference type="AlphaFoldDB" id="A0A0D7X1G5"/>
<name>A0A0D7X1G5_9BACL</name>
<dbReference type="EMBL" id="JTHP01000029">
    <property type="protein sequence ID" value="KJD44793.1"/>
    <property type="molecule type" value="Genomic_DNA"/>
</dbReference>
<comment type="caution">
    <text evidence="4">The sequence shown here is derived from an EMBL/GenBank/DDBJ whole genome shotgun (WGS) entry which is preliminary data.</text>
</comment>
<dbReference type="InterPro" id="IPR040680">
    <property type="entry name" value="DUF5643"/>
</dbReference>
<dbReference type="OrthoDB" id="2639741at2"/>
<protein>
    <recommendedName>
        <fullName evidence="6">DUF4179 domain-containing protein</fullName>
    </recommendedName>
</protein>
<evidence type="ECO:0000259" key="2">
    <source>
        <dbReference type="Pfam" id="PF13786"/>
    </source>
</evidence>
<keyword evidence="1" id="KW-1133">Transmembrane helix</keyword>
<dbReference type="Gene3D" id="2.60.40.1630">
    <property type="entry name" value="bacillus anthracis domain"/>
    <property type="match status" value="1"/>
</dbReference>
<accession>A0A0D7X1G5</accession>
<feature type="domain" description="DUF4179" evidence="2">
    <location>
        <begin position="55"/>
        <end position="144"/>
    </location>
</feature>
<dbReference type="Pfam" id="PF13786">
    <property type="entry name" value="DUF4179"/>
    <property type="match status" value="1"/>
</dbReference>
<dbReference type="Proteomes" id="UP000032534">
    <property type="component" value="Unassembled WGS sequence"/>
</dbReference>
<evidence type="ECO:0000313" key="5">
    <source>
        <dbReference type="Proteomes" id="UP000032534"/>
    </source>
</evidence>
<dbReference type="PATRIC" id="fig|159743.3.peg.3347"/>
<keyword evidence="1" id="KW-0812">Transmembrane</keyword>
<gene>
    <name evidence="4" type="ORF">QD47_15040</name>
</gene>
<organism evidence="4 5">
    <name type="scientific">Paenibacillus terrae</name>
    <dbReference type="NCBI Taxonomy" id="159743"/>
    <lineage>
        <taxon>Bacteria</taxon>
        <taxon>Bacillati</taxon>
        <taxon>Bacillota</taxon>
        <taxon>Bacilli</taxon>
        <taxon>Bacillales</taxon>
        <taxon>Paenibacillaceae</taxon>
        <taxon>Paenibacillus</taxon>
    </lineage>
</organism>
<dbReference type="InterPro" id="IPR025436">
    <property type="entry name" value="DUF4179"/>
</dbReference>
<sequence>MNIPLKPEDKEIEHLQKLIRDTPLQVDLIDRTMERFEKVGTRRYKRSNIRPKRTRNTIIVTSIMLAMTFMLVVGTGFISPTMAASLKQIPGMNSIFQLAGDLGLQTADEKGLLSKPNLSDTHDGLTLSVPEVIFDGTRVSIALERKTSDKRFLNTELPLLLDDLILSINGEEINSSYVPTNTSSSIDSYTIPGKNSNSTIIQFSDLRNQGGKPFPDKFDLTISMPVSGIKQPFKIEIPVEKNTKKNLVFTPSLKREYKNIDYTLEKVELTPITTSITTRIKLPANSKISSSLPLFLSYEIYDDKGKQLNFISNNGWSATDGNVLINDSRFEPFLSLPKEITIKVYKSILKKGDRSKFELGKDGNPKKEYFPDLEITYPINP</sequence>
<proteinExistence type="predicted"/>
<dbReference type="Gene3D" id="2.60.40.1640">
    <property type="entry name" value="Conserved domain protein"/>
    <property type="match status" value="1"/>
</dbReference>
<evidence type="ECO:0000256" key="1">
    <source>
        <dbReference type="SAM" id="Phobius"/>
    </source>
</evidence>
<evidence type="ECO:0000313" key="4">
    <source>
        <dbReference type="EMBL" id="KJD44793.1"/>
    </source>
</evidence>
<keyword evidence="1" id="KW-0472">Membrane</keyword>
<evidence type="ECO:0000259" key="3">
    <source>
        <dbReference type="Pfam" id="PF18705"/>
    </source>
</evidence>
<keyword evidence="5" id="KW-1185">Reference proteome</keyword>
<feature type="domain" description="DUF5643" evidence="3">
    <location>
        <begin position="248"/>
        <end position="371"/>
    </location>
</feature>